<reference evidence="1 2" key="1">
    <citation type="submission" date="2009-02" db="EMBL/GenBank/DDBJ databases">
        <title>The Genome Sequence of Oxalobacter formigenes OXCC13.</title>
        <authorList>
            <consortium name="The Broad Institute Genome Sequencing Platform"/>
            <person name="Ward D."/>
            <person name="Young S.K."/>
            <person name="Kodira C.D."/>
            <person name="Zeng Q."/>
            <person name="Koehrsen M."/>
            <person name="Alvarado L."/>
            <person name="Berlin A."/>
            <person name="Borenstein D."/>
            <person name="Chen Z."/>
            <person name="Engels R."/>
            <person name="Freedman E."/>
            <person name="Gellesch M."/>
            <person name="Goldberg J."/>
            <person name="Griggs A."/>
            <person name="Gujja S."/>
            <person name="Heiman D."/>
            <person name="Hepburn T."/>
            <person name="Howarth C."/>
            <person name="Jen D."/>
            <person name="Larson L."/>
            <person name="Lewis B."/>
            <person name="Mehta T."/>
            <person name="Park D."/>
            <person name="Pearson M."/>
            <person name="Roberts A."/>
            <person name="Saif S."/>
            <person name="Shea T."/>
            <person name="Shenoy N."/>
            <person name="Sisk P."/>
            <person name="Stolte C."/>
            <person name="Sykes S."/>
            <person name="Walk T."/>
            <person name="White J."/>
            <person name="Yandava C."/>
            <person name="Allison M.J."/>
            <person name="Lander E."/>
            <person name="Nusbaum C."/>
            <person name="Galagan J."/>
            <person name="Birren B."/>
        </authorList>
    </citation>
    <scope>NUCLEOTIDE SEQUENCE [LARGE SCALE GENOMIC DNA]</scope>
    <source>
        <strain evidence="1 2">OXCC13</strain>
    </source>
</reference>
<dbReference type="AlphaFoldDB" id="C3X9A5"/>
<dbReference type="HOGENOM" id="CLU_2466071_0_0_4"/>
<name>C3X9A5_OXAFO</name>
<keyword evidence="2" id="KW-1185">Reference proteome</keyword>
<sequence length="93" mass="10928">MDELKMKEMLTNIHFEIIRNSILTSREIADGVGDFIQRYTTGSEFAEVSVALMNEDKDEVFALMKKILNEAIWYMAEEQTEEENQEPKKEYDD</sequence>
<dbReference type="GeneID" id="77135277"/>
<evidence type="ECO:0000313" key="1">
    <source>
        <dbReference type="EMBL" id="EEO29781.1"/>
    </source>
</evidence>
<dbReference type="Proteomes" id="UP000005089">
    <property type="component" value="Unassembled WGS sequence"/>
</dbReference>
<protein>
    <submittedName>
        <fullName evidence="1">Uncharacterized protein</fullName>
    </submittedName>
</protein>
<evidence type="ECO:0000313" key="2">
    <source>
        <dbReference type="Proteomes" id="UP000005089"/>
    </source>
</evidence>
<dbReference type="RefSeq" id="WP_005880524.1">
    <property type="nucleotide sequence ID" value="NZ_CP019430.1"/>
</dbReference>
<gene>
    <name evidence="1" type="ORF">OFBG_00809</name>
</gene>
<organism evidence="1 2">
    <name type="scientific">Oxalobacter formigenes OXCC13</name>
    <dbReference type="NCBI Taxonomy" id="556269"/>
    <lineage>
        <taxon>Bacteria</taxon>
        <taxon>Pseudomonadati</taxon>
        <taxon>Pseudomonadota</taxon>
        <taxon>Betaproteobacteria</taxon>
        <taxon>Burkholderiales</taxon>
        <taxon>Oxalobacteraceae</taxon>
        <taxon>Oxalobacter</taxon>
    </lineage>
</organism>
<dbReference type="EMBL" id="GG658170">
    <property type="protein sequence ID" value="EEO29781.1"/>
    <property type="molecule type" value="Genomic_DNA"/>
</dbReference>
<accession>C3X9A5</accession>
<dbReference type="OrthoDB" id="9910706at2"/>
<proteinExistence type="predicted"/>